<name>M6FRC7_9LEPT</name>
<accession>M6FRC7</accession>
<sequence length="56" mass="6531">MKRGNFSVCYELAERLVDFFEDIETGSKIEKMDKKKRILTSPNSMCRSALSKRKTL</sequence>
<organism evidence="1 2">
    <name type="scientific">Leptospira weilii str. 2006001855</name>
    <dbReference type="NCBI Taxonomy" id="996804"/>
    <lineage>
        <taxon>Bacteria</taxon>
        <taxon>Pseudomonadati</taxon>
        <taxon>Spirochaetota</taxon>
        <taxon>Spirochaetia</taxon>
        <taxon>Leptospirales</taxon>
        <taxon>Leptospiraceae</taxon>
        <taxon>Leptospira</taxon>
    </lineage>
</organism>
<evidence type="ECO:0000313" key="2">
    <source>
        <dbReference type="Proteomes" id="UP000012101"/>
    </source>
</evidence>
<proteinExistence type="predicted"/>
<comment type="caution">
    <text evidence="1">The sequence shown here is derived from an EMBL/GenBank/DDBJ whole genome shotgun (WGS) entry which is preliminary data.</text>
</comment>
<dbReference type="EMBL" id="AFJM02000037">
    <property type="protein sequence ID" value="EMM72694.1"/>
    <property type="molecule type" value="Genomic_DNA"/>
</dbReference>
<evidence type="ECO:0000313" key="1">
    <source>
        <dbReference type="EMBL" id="EMM72694.1"/>
    </source>
</evidence>
<gene>
    <name evidence="1" type="ORF">LEP1GSC038_2034</name>
</gene>
<dbReference type="Proteomes" id="UP000012101">
    <property type="component" value="Unassembled WGS sequence"/>
</dbReference>
<reference evidence="1 2" key="1">
    <citation type="submission" date="2013-01" db="EMBL/GenBank/DDBJ databases">
        <authorList>
            <person name="Harkins D.M."/>
            <person name="Durkin A.S."/>
            <person name="Brinkac L.M."/>
            <person name="Haft D.H."/>
            <person name="Selengut J.D."/>
            <person name="Sanka R."/>
            <person name="DePew J."/>
            <person name="Purushe J."/>
            <person name="Hospenthal D.R."/>
            <person name="Murray C.K."/>
            <person name="Pimentel G."/>
            <person name="Wasfy M."/>
            <person name="Vinetz J.M."/>
            <person name="Sutton G.G."/>
            <person name="Nierman W.C."/>
            <person name="Fouts D.E."/>
        </authorList>
    </citation>
    <scope>NUCLEOTIDE SEQUENCE [LARGE SCALE GENOMIC DNA]</scope>
    <source>
        <strain evidence="1 2">2006001855</strain>
    </source>
</reference>
<protein>
    <submittedName>
        <fullName evidence="1">Uncharacterized protein</fullName>
    </submittedName>
</protein>
<dbReference type="AlphaFoldDB" id="M6FRC7"/>